<dbReference type="InterPro" id="IPR011009">
    <property type="entry name" value="Kinase-like_dom_sf"/>
</dbReference>
<keyword evidence="2" id="KW-1185">Reference proteome</keyword>
<evidence type="ECO:0008006" key="3">
    <source>
        <dbReference type="Google" id="ProtNLM"/>
    </source>
</evidence>
<sequence length="269" mass="30446">MTVHDGERVKLDVVQQHQRSYKPSLSYKREWSSFLGSQGGRWSTATAIRLDITSGSEEDQSNEEWELEARPYCTQDCLLGLKRNRFLEEKCPNVALHRSVTGGMGHPIDAARLLDLLREDLTPLVRRLRSTRPLDGCGKYGRTGALFKIPSSRHGYTFVGKGMFAAAVSSLEHEEKIYRRMEPLQGHHVPVCLGSIALVTPFPLQAPDIAHMLLMAWAGDAVTIKDNGLSEWLRFRQPLLTYGVVHNDIRQENLLWNSDRGHVLLIDFD</sequence>
<comment type="caution">
    <text evidence="1">The sequence shown here is derived from an EMBL/GenBank/DDBJ whole genome shotgun (WGS) entry which is preliminary data.</text>
</comment>
<organism evidence="1 2">
    <name type="scientific">Fusarium mangiferae</name>
    <name type="common">Mango malformation disease fungus</name>
    <dbReference type="NCBI Taxonomy" id="192010"/>
    <lineage>
        <taxon>Eukaryota</taxon>
        <taxon>Fungi</taxon>
        <taxon>Dikarya</taxon>
        <taxon>Ascomycota</taxon>
        <taxon>Pezizomycotina</taxon>
        <taxon>Sordariomycetes</taxon>
        <taxon>Hypocreomycetidae</taxon>
        <taxon>Hypocreales</taxon>
        <taxon>Nectriaceae</taxon>
        <taxon>Fusarium</taxon>
        <taxon>Fusarium fujikuroi species complex</taxon>
    </lineage>
</organism>
<dbReference type="EMBL" id="FCQH01000022">
    <property type="protein sequence ID" value="CVL08120.1"/>
    <property type="molecule type" value="Genomic_DNA"/>
</dbReference>
<dbReference type="RefSeq" id="XP_041690908.1">
    <property type="nucleotide sequence ID" value="XM_041825538.1"/>
</dbReference>
<name>A0A1L7UBM9_FUSMA</name>
<reference evidence="2" key="1">
    <citation type="journal article" date="2016" name="Genome Biol. Evol.">
        <title>Comparative 'omics' of the Fusarium fujikuroi species complex highlights differences in genetic potential and metabolite synthesis.</title>
        <authorList>
            <person name="Niehaus E.-M."/>
            <person name="Muensterkoetter M."/>
            <person name="Proctor R.H."/>
            <person name="Brown D.W."/>
            <person name="Sharon A."/>
            <person name="Idan Y."/>
            <person name="Oren-Young L."/>
            <person name="Sieber C.M."/>
            <person name="Novak O."/>
            <person name="Pencik A."/>
            <person name="Tarkowska D."/>
            <person name="Hromadova K."/>
            <person name="Freeman S."/>
            <person name="Maymon M."/>
            <person name="Elazar M."/>
            <person name="Youssef S.A."/>
            <person name="El-Shabrawy E.S.M."/>
            <person name="Shalaby A.B.A."/>
            <person name="Houterman P."/>
            <person name="Brock N.L."/>
            <person name="Burkhardt I."/>
            <person name="Tsavkelova E.A."/>
            <person name="Dickschat J.S."/>
            <person name="Galuszka P."/>
            <person name="Gueldener U."/>
            <person name="Tudzynski B."/>
        </authorList>
    </citation>
    <scope>NUCLEOTIDE SEQUENCE [LARGE SCALE GENOMIC DNA]</scope>
    <source>
        <strain evidence="2">MRC7560</strain>
    </source>
</reference>
<dbReference type="Proteomes" id="UP000184255">
    <property type="component" value="Unassembled WGS sequence"/>
</dbReference>
<evidence type="ECO:0000313" key="1">
    <source>
        <dbReference type="EMBL" id="CVL08120.1"/>
    </source>
</evidence>
<dbReference type="AlphaFoldDB" id="A0A1L7UBM9"/>
<protein>
    <recommendedName>
        <fullName evidence="3">Aminoglycoside phosphotransferase domain-containing protein</fullName>
    </recommendedName>
</protein>
<proteinExistence type="predicted"/>
<dbReference type="GeneID" id="65093465"/>
<dbReference type="VEuPathDB" id="FungiDB:FMAN_14216"/>
<gene>
    <name evidence="1" type="ORF">FMAN_14216</name>
</gene>
<dbReference type="SUPFAM" id="SSF56112">
    <property type="entry name" value="Protein kinase-like (PK-like)"/>
    <property type="match status" value="1"/>
</dbReference>
<evidence type="ECO:0000313" key="2">
    <source>
        <dbReference type="Proteomes" id="UP000184255"/>
    </source>
</evidence>
<accession>A0A1L7UBM9</accession>